<dbReference type="CDD" id="cd04301">
    <property type="entry name" value="NAT_SF"/>
    <property type="match status" value="1"/>
</dbReference>
<dbReference type="InterPro" id="IPR045057">
    <property type="entry name" value="Gcn5-rel_NAT"/>
</dbReference>
<protein>
    <submittedName>
        <fullName evidence="1">GNAT family N-acetyltransferase</fullName>
    </submittedName>
</protein>
<name>A0A8E3MER9_9PAST</name>
<dbReference type="InterPro" id="IPR031165">
    <property type="entry name" value="GNAT_YJDJ"/>
</dbReference>
<keyword evidence="2" id="KW-1185">Reference proteome</keyword>
<proteinExistence type="predicted"/>
<dbReference type="PANTHER" id="PTHR31435">
    <property type="entry name" value="PROTEIN NATD1"/>
    <property type="match status" value="1"/>
</dbReference>
<dbReference type="AlphaFoldDB" id="A0A8E3MER9"/>
<organism evidence="1 2">
    <name type="scientific">Mergibacter septicus</name>
    <dbReference type="NCBI Taxonomy" id="221402"/>
    <lineage>
        <taxon>Bacteria</taxon>
        <taxon>Pseudomonadati</taxon>
        <taxon>Pseudomonadota</taxon>
        <taxon>Gammaproteobacteria</taxon>
        <taxon>Pasteurellales</taxon>
        <taxon>Pasteurellaceae</taxon>
        <taxon>Mergibacter</taxon>
    </lineage>
</organism>
<reference evidence="1" key="1">
    <citation type="submission" date="2017-06" db="EMBL/GenBank/DDBJ databases">
        <title>Genome sequencing of pathogenic and non-pathogenic strains within Bisgaard taxon 40.</title>
        <authorList>
            <person name="Ladner J.T."/>
            <person name="Lovett S.P."/>
            <person name="Koroleva G."/>
            <person name="Lorch J.M."/>
        </authorList>
    </citation>
    <scope>NUCLEOTIDE SEQUENCE</scope>
    <source>
        <strain evidence="1">27576-1-I1</strain>
    </source>
</reference>
<evidence type="ECO:0000313" key="2">
    <source>
        <dbReference type="Proteomes" id="UP000955338"/>
    </source>
</evidence>
<evidence type="ECO:0000313" key="1">
    <source>
        <dbReference type="EMBL" id="QDJ15565.1"/>
    </source>
</evidence>
<dbReference type="PROSITE" id="PS51729">
    <property type="entry name" value="GNAT_YJDJ"/>
    <property type="match status" value="1"/>
</dbReference>
<dbReference type="PANTHER" id="PTHR31435:SF9">
    <property type="entry name" value="PROTEIN NATD1"/>
    <property type="match status" value="1"/>
</dbReference>
<accession>A0A8E3MER9</accession>
<dbReference type="RefSeq" id="WP_261920967.1">
    <property type="nucleotide sequence ID" value="NZ_CP022010.1"/>
</dbReference>
<gene>
    <name evidence="1" type="ORF">CEP48_06660</name>
</gene>
<dbReference type="Proteomes" id="UP000955338">
    <property type="component" value="Chromosome"/>
</dbReference>
<dbReference type="EMBL" id="CP022011">
    <property type="protein sequence ID" value="QDJ15565.1"/>
    <property type="molecule type" value="Genomic_DNA"/>
</dbReference>
<sequence length="90" mass="10153">MINSEIQQFDDGKQGMFFIERSGKRLAELSYFYQDPDTINANHTFVAVELRGQGIADQLYQALLAWLAQHPKKLVAGCSYIAAKQARKST</sequence>
<dbReference type="InterPro" id="IPR016181">
    <property type="entry name" value="Acyl_CoA_acyltransferase"/>
</dbReference>
<dbReference type="Gene3D" id="3.40.630.30">
    <property type="match status" value="1"/>
</dbReference>
<dbReference type="Pfam" id="PF14542">
    <property type="entry name" value="Acetyltransf_CG"/>
    <property type="match status" value="1"/>
</dbReference>
<dbReference type="SUPFAM" id="SSF55729">
    <property type="entry name" value="Acyl-CoA N-acyltransferases (Nat)"/>
    <property type="match status" value="1"/>
</dbReference>